<evidence type="ECO:0000256" key="1">
    <source>
        <dbReference type="ARBA" id="ARBA00022679"/>
    </source>
</evidence>
<proteinExistence type="predicted"/>
<dbReference type="PATRIC" id="fig|1173027.3.peg.2718"/>
<evidence type="ECO:0000259" key="4">
    <source>
        <dbReference type="PROSITE" id="PS51934"/>
    </source>
</evidence>
<dbReference type="PANTHER" id="PTHR13943:SF77">
    <property type="entry name" value="LRAT DOMAIN-CONTAINING PROTEIN"/>
    <property type="match status" value="1"/>
</dbReference>
<dbReference type="Gene3D" id="3.90.1720.10">
    <property type="entry name" value="endopeptidase domain like (from Nostoc punctiforme)"/>
    <property type="match status" value="1"/>
</dbReference>
<name>K9WDI0_9CYAN</name>
<keyword evidence="2" id="KW-0378">Hydrolase</keyword>
<evidence type="ECO:0000313" key="5">
    <source>
        <dbReference type="EMBL" id="AFZ18288.1"/>
    </source>
</evidence>
<dbReference type="KEGG" id="mic:Mic7113_2487"/>
<reference evidence="5 6" key="1">
    <citation type="submission" date="2012-06" db="EMBL/GenBank/DDBJ databases">
        <title>Finished chromosome of genome of Microcoleus sp. PCC 7113.</title>
        <authorList>
            <consortium name="US DOE Joint Genome Institute"/>
            <person name="Gugger M."/>
            <person name="Coursin T."/>
            <person name="Rippka R."/>
            <person name="Tandeau De Marsac N."/>
            <person name="Huntemann M."/>
            <person name="Wei C.-L."/>
            <person name="Han J."/>
            <person name="Detter J.C."/>
            <person name="Han C."/>
            <person name="Tapia R."/>
            <person name="Chen A."/>
            <person name="Kyrpides N."/>
            <person name="Mavromatis K."/>
            <person name="Markowitz V."/>
            <person name="Szeto E."/>
            <person name="Ivanova N."/>
            <person name="Pagani I."/>
            <person name="Pati A."/>
            <person name="Goodwin L."/>
            <person name="Nordberg H.P."/>
            <person name="Cantor M.N."/>
            <person name="Hua S.X."/>
            <person name="Woyke T."/>
            <person name="Kerfeld C.A."/>
        </authorList>
    </citation>
    <scope>NUCLEOTIDE SEQUENCE [LARGE SCALE GENOMIC DNA]</scope>
    <source>
        <strain evidence="5 6">PCC 7113</strain>
    </source>
</reference>
<feature type="domain" description="LRAT" evidence="4">
    <location>
        <begin position="6"/>
        <end position="132"/>
    </location>
</feature>
<dbReference type="Proteomes" id="UP000010471">
    <property type="component" value="Chromosome"/>
</dbReference>
<protein>
    <submittedName>
        <fullName evidence="5">NC domain protein</fullName>
    </submittedName>
</protein>
<keyword evidence="3" id="KW-0443">Lipid metabolism</keyword>
<dbReference type="GO" id="GO:0004623">
    <property type="term" value="F:phospholipase A2 activity"/>
    <property type="evidence" value="ECO:0007669"/>
    <property type="project" value="TreeGrafter"/>
</dbReference>
<keyword evidence="1" id="KW-0808">Transferase</keyword>
<dbReference type="RefSeq" id="WP_015182437.1">
    <property type="nucleotide sequence ID" value="NC_019738.1"/>
</dbReference>
<dbReference type="GO" id="GO:0016410">
    <property type="term" value="F:N-acyltransferase activity"/>
    <property type="evidence" value="ECO:0007669"/>
    <property type="project" value="TreeGrafter"/>
</dbReference>
<dbReference type="PROSITE" id="PS51934">
    <property type="entry name" value="LRAT"/>
    <property type="match status" value="1"/>
</dbReference>
<sequence>MAKGDHLYVNCGAYDHHGIDCGDETVIHYEGKYRGGRITRVPKMIFANGKIIHVRQYSEKTVAVALANGKTAVVLADGKTIYIRDLLEKSYSPEAVVVRAESRLGEEGYDLIFNNCEHFATWCKTGIHESKQSENAQMFYFLIGGFSFGFTDSNDAVTRKRKLIELKSQLNQIENKQLKSSLTNENKIKFYVFLKELVKYDFISPKDAQALIEAVENNHISLKEADCVLEDIIEASTGEFFT</sequence>
<organism evidence="5 6">
    <name type="scientific">Allocoleopsis franciscana PCC 7113</name>
    <dbReference type="NCBI Taxonomy" id="1173027"/>
    <lineage>
        <taxon>Bacteria</taxon>
        <taxon>Bacillati</taxon>
        <taxon>Cyanobacteriota</taxon>
        <taxon>Cyanophyceae</taxon>
        <taxon>Coleofasciculales</taxon>
        <taxon>Coleofasciculaceae</taxon>
        <taxon>Allocoleopsis</taxon>
        <taxon>Allocoleopsis franciscana</taxon>
    </lineage>
</organism>
<evidence type="ECO:0000256" key="2">
    <source>
        <dbReference type="ARBA" id="ARBA00022801"/>
    </source>
</evidence>
<dbReference type="EMBL" id="CP003630">
    <property type="protein sequence ID" value="AFZ18288.1"/>
    <property type="molecule type" value="Genomic_DNA"/>
</dbReference>
<gene>
    <name evidence="5" type="ORF">Mic7113_2487</name>
</gene>
<dbReference type="OrthoDB" id="7915178at2"/>
<dbReference type="PANTHER" id="PTHR13943">
    <property type="entry name" value="HRAS-LIKE SUPPRESSOR - RELATED"/>
    <property type="match status" value="1"/>
</dbReference>
<evidence type="ECO:0000313" key="6">
    <source>
        <dbReference type="Proteomes" id="UP000010471"/>
    </source>
</evidence>
<accession>K9WDI0</accession>
<dbReference type="GO" id="GO:0070292">
    <property type="term" value="P:N-acylphosphatidylethanolamine metabolic process"/>
    <property type="evidence" value="ECO:0007669"/>
    <property type="project" value="TreeGrafter"/>
</dbReference>
<dbReference type="InterPro" id="IPR007053">
    <property type="entry name" value="LRAT_dom"/>
</dbReference>
<dbReference type="STRING" id="1173027.Mic7113_2487"/>
<dbReference type="GO" id="GO:0005737">
    <property type="term" value="C:cytoplasm"/>
    <property type="evidence" value="ECO:0007669"/>
    <property type="project" value="TreeGrafter"/>
</dbReference>
<evidence type="ECO:0000256" key="3">
    <source>
        <dbReference type="ARBA" id="ARBA00023098"/>
    </source>
</evidence>
<dbReference type="HOGENOM" id="CLU_1146174_0_0_3"/>
<dbReference type="InterPro" id="IPR051496">
    <property type="entry name" value="H-rev107_PLA/AT"/>
</dbReference>
<dbReference type="AlphaFoldDB" id="K9WDI0"/>
<keyword evidence="6" id="KW-1185">Reference proteome</keyword>
<dbReference type="eggNOG" id="COG1842">
    <property type="taxonomic scope" value="Bacteria"/>
</dbReference>
<dbReference type="Pfam" id="PF04970">
    <property type="entry name" value="LRAT"/>
    <property type="match status" value="1"/>
</dbReference>
<dbReference type="GO" id="GO:0008970">
    <property type="term" value="F:phospholipase A1 activity"/>
    <property type="evidence" value="ECO:0007669"/>
    <property type="project" value="TreeGrafter"/>
</dbReference>